<evidence type="ECO:0008006" key="3">
    <source>
        <dbReference type="Google" id="ProtNLM"/>
    </source>
</evidence>
<organism evidence="1 2">
    <name type="scientific">Subsaximicrobium wynnwilliamsii</name>
    <dbReference type="NCBI Taxonomy" id="291179"/>
    <lineage>
        <taxon>Bacteria</taxon>
        <taxon>Pseudomonadati</taxon>
        <taxon>Bacteroidota</taxon>
        <taxon>Flavobacteriia</taxon>
        <taxon>Flavobacteriales</taxon>
        <taxon>Flavobacteriaceae</taxon>
        <taxon>Subsaximicrobium</taxon>
    </lineage>
</organism>
<gene>
    <name evidence="1" type="ORF">ESY86_03200</name>
</gene>
<reference evidence="1 2" key="1">
    <citation type="submission" date="2019-08" db="EMBL/GenBank/DDBJ databases">
        <title>Genomes of Subsaximicrobium wynnwilliamsii strains.</title>
        <authorList>
            <person name="Bowman J.P."/>
        </authorList>
    </citation>
    <scope>NUCLEOTIDE SEQUENCE [LARGE SCALE GENOMIC DNA]</scope>
    <source>
        <strain evidence="1 2">2-80-2</strain>
    </source>
</reference>
<name>A0A5C6ZJA8_9FLAO</name>
<keyword evidence="2" id="KW-1185">Reference proteome</keyword>
<protein>
    <recommendedName>
        <fullName evidence="3">Lipocalin-like domain-containing protein</fullName>
    </recommendedName>
</protein>
<proteinExistence type="predicted"/>
<accession>A0A5C6ZJA8</accession>
<dbReference type="RefSeq" id="WP_147085111.1">
    <property type="nucleotide sequence ID" value="NZ_VORM01000002.1"/>
</dbReference>
<sequence length="156" mass="17209">MLASSCSKKDETNDSQFLGTWKLTSYAIDLALDINNDGEKNLNLLTELDCETNEVLKFDNTGVVSSTNTFQHDIKIFKKEADLEMYGVEVECAEGAIGFATTYLPIGENTVVFNTIEATVDGNQLSRTITDGIAIYNEDLSEVVETKSVTLIYSKQ</sequence>
<dbReference type="AlphaFoldDB" id="A0A5C6ZJA8"/>
<dbReference type="Proteomes" id="UP000321578">
    <property type="component" value="Unassembled WGS sequence"/>
</dbReference>
<comment type="caution">
    <text evidence="1">The sequence shown here is derived from an EMBL/GenBank/DDBJ whole genome shotgun (WGS) entry which is preliminary data.</text>
</comment>
<dbReference type="EMBL" id="VORO01000003">
    <property type="protein sequence ID" value="TXD90388.1"/>
    <property type="molecule type" value="Genomic_DNA"/>
</dbReference>
<evidence type="ECO:0000313" key="1">
    <source>
        <dbReference type="EMBL" id="TXD90388.1"/>
    </source>
</evidence>
<evidence type="ECO:0000313" key="2">
    <source>
        <dbReference type="Proteomes" id="UP000321578"/>
    </source>
</evidence>